<name>A0A820NWP5_9BILA</name>
<evidence type="ECO:0000313" key="2">
    <source>
        <dbReference type="Proteomes" id="UP000663874"/>
    </source>
</evidence>
<evidence type="ECO:0000313" key="1">
    <source>
        <dbReference type="EMBL" id="CAF4395142.1"/>
    </source>
</evidence>
<dbReference type="EMBL" id="CAJOBE010063948">
    <property type="protein sequence ID" value="CAF4395142.1"/>
    <property type="molecule type" value="Genomic_DNA"/>
</dbReference>
<comment type="caution">
    <text evidence="1">The sequence shown here is derived from an EMBL/GenBank/DDBJ whole genome shotgun (WGS) entry which is preliminary data.</text>
</comment>
<sequence length="37" mass="4374">NFDSTFQLWKIQLQATDEDADNVGQHFRCIKQQMDDS</sequence>
<reference evidence="1" key="1">
    <citation type="submission" date="2021-02" db="EMBL/GenBank/DDBJ databases">
        <authorList>
            <person name="Nowell W R."/>
        </authorList>
    </citation>
    <scope>NUCLEOTIDE SEQUENCE</scope>
</reference>
<protein>
    <submittedName>
        <fullName evidence="1">Uncharacterized protein</fullName>
    </submittedName>
</protein>
<gene>
    <name evidence="1" type="ORF">FNK824_LOCUS43761</name>
</gene>
<feature type="non-terminal residue" evidence="1">
    <location>
        <position position="1"/>
    </location>
</feature>
<dbReference type="AlphaFoldDB" id="A0A820NWP5"/>
<accession>A0A820NWP5</accession>
<dbReference type="Proteomes" id="UP000663874">
    <property type="component" value="Unassembled WGS sequence"/>
</dbReference>
<proteinExistence type="predicted"/>
<organism evidence="1 2">
    <name type="scientific">Rotaria sordida</name>
    <dbReference type="NCBI Taxonomy" id="392033"/>
    <lineage>
        <taxon>Eukaryota</taxon>
        <taxon>Metazoa</taxon>
        <taxon>Spiralia</taxon>
        <taxon>Gnathifera</taxon>
        <taxon>Rotifera</taxon>
        <taxon>Eurotatoria</taxon>
        <taxon>Bdelloidea</taxon>
        <taxon>Philodinida</taxon>
        <taxon>Philodinidae</taxon>
        <taxon>Rotaria</taxon>
    </lineage>
</organism>